<evidence type="ECO:0000256" key="3">
    <source>
        <dbReference type="ARBA" id="ARBA00022989"/>
    </source>
</evidence>
<keyword evidence="2 5" id="KW-0812">Transmembrane</keyword>
<keyword evidence="4 5" id="KW-0472">Membrane</keyword>
<comment type="caution">
    <text evidence="8">The sequence shown here is derived from an EMBL/GenBank/DDBJ whole genome shotgun (WGS) entry which is preliminary data.</text>
</comment>
<evidence type="ECO:0000256" key="2">
    <source>
        <dbReference type="ARBA" id="ARBA00022692"/>
    </source>
</evidence>
<dbReference type="InterPro" id="IPR003807">
    <property type="entry name" value="DUF202"/>
</dbReference>
<feature type="transmembrane region" description="Helical" evidence="5">
    <location>
        <begin position="84"/>
        <end position="106"/>
    </location>
</feature>
<reference evidence="9 10" key="1">
    <citation type="submission" date="2019-09" db="EMBL/GenBank/DDBJ databases">
        <authorList>
            <person name="Feng G."/>
        </authorList>
    </citation>
    <scope>NUCLEOTIDE SEQUENCE [LARGE SCALE GENOMIC DNA]</scope>
    <source>
        <strain evidence="8 9">KACC 19283</strain>
        <strain evidence="7 10">KACC 19284</strain>
    </source>
</reference>
<organism evidence="8 9">
    <name type="scientific">Sphingobium limneticum</name>
    <dbReference type="NCBI Taxonomy" id="1007511"/>
    <lineage>
        <taxon>Bacteria</taxon>
        <taxon>Pseudomonadati</taxon>
        <taxon>Pseudomonadota</taxon>
        <taxon>Alphaproteobacteria</taxon>
        <taxon>Sphingomonadales</taxon>
        <taxon>Sphingomonadaceae</taxon>
        <taxon>Sphingobium</taxon>
    </lineage>
</organism>
<dbReference type="Pfam" id="PF02656">
    <property type="entry name" value="DUF202"/>
    <property type="match status" value="1"/>
</dbReference>
<accession>A0A5J5HTF4</accession>
<dbReference type="EMBL" id="VYQB01000018">
    <property type="protein sequence ID" value="KAA9013065.1"/>
    <property type="molecule type" value="Genomic_DNA"/>
</dbReference>
<dbReference type="GO" id="GO:0012505">
    <property type="term" value="C:endomembrane system"/>
    <property type="evidence" value="ECO:0007669"/>
    <property type="project" value="UniProtKB-SubCell"/>
</dbReference>
<evidence type="ECO:0000256" key="5">
    <source>
        <dbReference type="SAM" id="Phobius"/>
    </source>
</evidence>
<name>A0A5J5HTF4_9SPHN</name>
<dbReference type="Proteomes" id="UP000325933">
    <property type="component" value="Unassembled WGS sequence"/>
</dbReference>
<sequence>MTDDTPPDPAKPAHAAKQLVKSADKLATSAEQQTNSADRRTVLAADRTVLAAERTYAAWVRTGLAALAAGIGARALLDKLVPDWMIAGTGSVLVLFSALCFIAAIWREFAPGVPPPKPDTAKLPGWLLILVNGFLVMVSIAALIGLWLA</sequence>
<evidence type="ECO:0000259" key="6">
    <source>
        <dbReference type="Pfam" id="PF02656"/>
    </source>
</evidence>
<comment type="subcellular location">
    <subcellularLocation>
        <location evidence="1">Endomembrane system</location>
        <topology evidence="1">Multi-pass membrane protein</topology>
    </subcellularLocation>
</comment>
<evidence type="ECO:0000313" key="8">
    <source>
        <dbReference type="EMBL" id="KAA9025363.1"/>
    </source>
</evidence>
<keyword evidence="3 5" id="KW-1133">Transmembrane helix</keyword>
<feature type="transmembrane region" description="Helical" evidence="5">
    <location>
        <begin position="56"/>
        <end position="77"/>
    </location>
</feature>
<feature type="domain" description="DUF202" evidence="6">
    <location>
        <begin position="47"/>
        <end position="107"/>
    </location>
</feature>
<protein>
    <submittedName>
        <fullName evidence="8">DUF202 domain-containing protein</fullName>
    </submittedName>
</protein>
<evidence type="ECO:0000256" key="1">
    <source>
        <dbReference type="ARBA" id="ARBA00004127"/>
    </source>
</evidence>
<keyword evidence="10" id="KW-1185">Reference proteome</keyword>
<dbReference type="EMBL" id="VYQA01000018">
    <property type="protein sequence ID" value="KAA9025363.1"/>
    <property type="molecule type" value="Genomic_DNA"/>
</dbReference>
<dbReference type="Proteomes" id="UP000326364">
    <property type="component" value="Unassembled WGS sequence"/>
</dbReference>
<evidence type="ECO:0000313" key="7">
    <source>
        <dbReference type="EMBL" id="KAA9013065.1"/>
    </source>
</evidence>
<evidence type="ECO:0000256" key="4">
    <source>
        <dbReference type="ARBA" id="ARBA00023136"/>
    </source>
</evidence>
<proteinExistence type="predicted"/>
<evidence type="ECO:0000313" key="9">
    <source>
        <dbReference type="Proteomes" id="UP000325933"/>
    </source>
</evidence>
<feature type="transmembrane region" description="Helical" evidence="5">
    <location>
        <begin position="126"/>
        <end position="148"/>
    </location>
</feature>
<gene>
    <name evidence="8" type="ORF">F4U95_19345</name>
    <name evidence="7" type="ORF">F4U96_19220</name>
</gene>
<evidence type="ECO:0000313" key="10">
    <source>
        <dbReference type="Proteomes" id="UP000326364"/>
    </source>
</evidence>
<dbReference type="RefSeq" id="WP_058455252.1">
    <property type="nucleotide sequence ID" value="NZ_JBNNIY010000020.1"/>
</dbReference>
<dbReference type="AlphaFoldDB" id="A0A5J5HTF4"/>